<name>A0A147BP93_IXORI</name>
<reference evidence="1" key="1">
    <citation type="journal article" date="2018" name="PLoS Negl. Trop. Dis.">
        <title>Sialome diversity of ticks revealed by RNAseq of single tick salivary glands.</title>
        <authorList>
            <person name="Perner J."/>
            <person name="Kropackova S."/>
            <person name="Kopacek P."/>
            <person name="Ribeiro J.M."/>
        </authorList>
    </citation>
    <scope>NUCLEOTIDE SEQUENCE</scope>
    <source>
        <strain evidence="1">Siblings of single egg batch collected in Ceske Budejovice</strain>
        <tissue evidence="1">Salivary glands</tissue>
    </source>
</reference>
<protein>
    <submittedName>
        <fullName evidence="1">Putative secreted protein</fullName>
    </submittedName>
</protein>
<proteinExistence type="predicted"/>
<accession>A0A147BP93</accession>
<dbReference type="EMBL" id="GEGO01002815">
    <property type="protein sequence ID" value="JAR92589.1"/>
    <property type="molecule type" value="Transcribed_RNA"/>
</dbReference>
<evidence type="ECO:0000313" key="1">
    <source>
        <dbReference type="EMBL" id="JAR92589.1"/>
    </source>
</evidence>
<organism evidence="1">
    <name type="scientific">Ixodes ricinus</name>
    <name type="common">Common tick</name>
    <name type="synonym">Acarus ricinus</name>
    <dbReference type="NCBI Taxonomy" id="34613"/>
    <lineage>
        <taxon>Eukaryota</taxon>
        <taxon>Metazoa</taxon>
        <taxon>Ecdysozoa</taxon>
        <taxon>Arthropoda</taxon>
        <taxon>Chelicerata</taxon>
        <taxon>Arachnida</taxon>
        <taxon>Acari</taxon>
        <taxon>Parasitiformes</taxon>
        <taxon>Ixodida</taxon>
        <taxon>Ixodoidea</taxon>
        <taxon>Ixodidae</taxon>
        <taxon>Ixodinae</taxon>
        <taxon>Ixodes</taxon>
    </lineage>
</organism>
<dbReference type="AlphaFoldDB" id="A0A147BP93"/>
<sequence length="93" mass="10712">MKISVQCSLAAFLISAIKSQVPRMSATVFTVSAITSLVFSSAALASTEAVELVSFRQCRRLCRRSRPLFSRRQHCPQLRQHSCFCFRQRRRFR</sequence>